<dbReference type="RefSeq" id="WP_123042944.1">
    <property type="nucleotide sequence ID" value="NZ_CP033433.1"/>
</dbReference>
<proteinExistence type="predicted"/>
<accession>A0A3G3K2W6</accession>
<sequence>MFSRFRGGFGVVEEQYLRWLDKQAKNRTGEALRRLKVGHGRNEKLFAQNIWWPAIGNFDYLHAEYEVANFRDGSYYLDHAYVRPPYLIDWEVDDFSSHAKNVSRRSFDYERDRQNQLVADGWKVIRFTLDAITERPRQCQQFILQMLGKLYGNGLMEPYLLTLEQREIMRVASVLRRPFTPTEICVPLGVHAQYARKLLHELVEKELLVPASGSARVRTYVLGPKANRWR</sequence>
<keyword evidence="2" id="KW-1185">Reference proteome</keyword>
<dbReference type="EMBL" id="CP033433">
    <property type="protein sequence ID" value="AYQ74864.1"/>
    <property type="molecule type" value="Genomic_DNA"/>
</dbReference>
<name>A0A3G3K2W6_9BACL</name>
<evidence type="ECO:0000313" key="2">
    <source>
        <dbReference type="Proteomes" id="UP000269097"/>
    </source>
</evidence>
<keyword evidence="1" id="KW-0238">DNA-binding</keyword>
<dbReference type="Proteomes" id="UP000269097">
    <property type="component" value="Chromosome"/>
</dbReference>
<organism evidence="1 2">
    <name type="scientific">Cohnella candidum</name>
    <dbReference type="NCBI Taxonomy" id="2674991"/>
    <lineage>
        <taxon>Bacteria</taxon>
        <taxon>Bacillati</taxon>
        <taxon>Bacillota</taxon>
        <taxon>Bacilli</taxon>
        <taxon>Bacillales</taxon>
        <taxon>Paenibacillaceae</taxon>
        <taxon>Cohnella</taxon>
    </lineage>
</organism>
<gene>
    <name evidence="1" type="ORF">EAV92_21300</name>
</gene>
<dbReference type="GO" id="GO:0003677">
    <property type="term" value="F:DNA binding"/>
    <property type="evidence" value="ECO:0007669"/>
    <property type="project" value="UniProtKB-KW"/>
</dbReference>
<evidence type="ECO:0000313" key="1">
    <source>
        <dbReference type="EMBL" id="AYQ74864.1"/>
    </source>
</evidence>
<dbReference type="AlphaFoldDB" id="A0A3G3K2W6"/>
<protein>
    <submittedName>
        <fullName evidence="1">DNA-binding response regulator</fullName>
    </submittedName>
</protein>
<dbReference type="KEGG" id="coh:EAV92_21300"/>
<reference evidence="1 2" key="1">
    <citation type="submission" date="2018-10" db="EMBL/GenBank/DDBJ databases">
        <title>Genome Sequence of Cohnella sp.</title>
        <authorList>
            <person name="Srinivasan S."/>
            <person name="Kim M.K."/>
        </authorList>
    </citation>
    <scope>NUCLEOTIDE SEQUENCE [LARGE SCALE GENOMIC DNA]</scope>
    <source>
        <strain evidence="1 2">18JY8-7</strain>
    </source>
</reference>